<dbReference type="Gene3D" id="2.40.50.100">
    <property type="match status" value="1"/>
</dbReference>
<organism evidence="8 9">
    <name type="scientific">Methylobacterium nonmethylotrophicum</name>
    <dbReference type="NCBI Taxonomy" id="1141884"/>
    <lineage>
        <taxon>Bacteria</taxon>
        <taxon>Pseudomonadati</taxon>
        <taxon>Pseudomonadota</taxon>
        <taxon>Alphaproteobacteria</taxon>
        <taxon>Hyphomicrobiales</taxon>
        <taxon>Methylobacteriaceae</taxon>
        <taxon>Methylobacterium</taxon>
    </lineage>
</organism>
<keyword evidence="4" id="KW-0472">Membrane</keyword>
<dbReference type="AlphaFoldDB" id="A0A4Z0NPU8"/>
<name>A0A4Z0NPU8_9HYPH</name>
<dbReference type="Proteomes" id="UP000297535">
    <property type="component" value="Unassembled WGS sequence"/>
</dbReference>
<evidence type="ECO:0000256" key="1">
    <source>
        <dbReference type="ARBA" id="ARBA00009477"/>
    </source>
</evidence>
<sequence>MRPSRWSPASRSWSRPIAICGPGTCGGTRDLAPHAPAALDSASSRDLRDGRADRALRPVPAARRRRDRNPPRGPPPPVGPRRLDAIGDARTVAGRRNPVRLRPLSRESVMSSSLRVAPAGHEAPAAATTPAPPSAFGTFAALATIAAAALLAVLAWDYYVHTPWTRDGTVRAYTAQVAPEISGRVTAVLVSDNQAVRKGDILFRIDDRDYVIAVQQAEAAVQRARAQWRNSVAEATRRNQLSDLAVTTEEKETYQSNADALKATYDGTVADLAKARLNLERVQVRSPVNGYVTNLLLQAGTYASTGQAAMTLIDADSFWVTAYFEETQLERVRAGDPATVTLLGYPGTPLKGRVGSLGRGITDPNAAPGVAGLPAVNPVFTWVRLAQRIPVRIDVDAWPAGLDVAAGMTATVRVEPPNRSVGMGGSAAGS</sequence>
<evidence type="ECO:0000256" key="3">
    <source>
        <dbReference type="ARBA" id="ARBA00022989"/>
    </source>
</evidence>
<feature type="region of interest" description="Disordered" evidence="5">
    <location>
        <begin position="23"/>
        <end position="107"/>
    </location>
</feature>
<feature type="domain" description="p-hydroxybenzoic acid efflux pump subunit AaeA-like beta-barrel" evidence="7">
    <location>
        <begin position="317"/>
        <end position="414"/>
    </location>
</feature>
<keyword evidence="2" id="KW-0812">Transmembrane</keyword>
<evidence type="ECO:0000313" key="8">
    <source>
        <dbReference type="EMBL" id="TGD97743.1"/>
    </source>
</evidence>
<dbReference type="PANTHER" id="PTHR30367">
    <property type="entry name" value="P-HYDROXYBENZOIC ACID EFFLUX PUMP SUBUNIT AAEA-RELATED"/>
    <property type="match status" value="1"/>
</dbReference>
<feature type="domain" description="Multidrug resistance protein MdtA-like barrel-sandwich hybrid" evidence="6">
    <location>
        <begin position="174"/>
        <end position="313"/>
    </location>
</feature>
<dbReference type="InterPro" id="IPR058625">
    <property type="entry name" value="MdtA-like_BSH"/>
</dbReference>
<dbReference type="OrthoDB" id="9811754at2"/>
<evidence type="ECO:0000259" key="6">
    <source>
        <dbReference type="Pfam" id="PF25917"/>
    </source>
</evidence>
<evidence type="ECO:0000256" key="5">
    <source>
        <dbReference type="SAM" id="MobiDB-lite"/>
    </source>
</evidence>
<comment type="similarity">
    <text evidence="1">Belongs to the membrane fusion protein (MFP) (TC 8.A.1) family.</text>
</comment>
<accession>A0A4Z0NPU8</accession>
<comment type="caution">
    <text evidence="8">The sequence shown here is derived from an EMBL/GenBank/DDBJ whole genome shotgun (WGS) entry which is preliminary data.</text>
</comment>
<keyword evidence="3" id="KW-1133">Transmembrane helix</keyword>
<evidence type="ECO:0000313" key="9">
    <source>
        <dbReference type="Proteomes" id="UP000297535"/>
    </source>
</evidence>
<dbReference type="InterPro" id="IPR058634">
    <property type="entry name" value="AaeA-lik-b-barrel"/>
</dbReference>
<proteinExistence type="inferred from homology"/>
<evidence type="ECO:0000256" key="4">
    <source>
        <dbReference type="ARBA" id="ARBA00023136"/>
    </source>
</evidence>
<dbReference type="Pfam" id="PF25917">
    <property type="entry name" value="BSH_RND"/>
    <property type="match status" value="1"/>
</dbReference>
<dbReference type="GO" id="GO:0022857">
    <property type="term" value="F:transmembrane transporter activity"/>
    <property type="evidence" value="ECO:0007669"/>
    <property type="project" value="InterPro"/>
</dbReference>
<dbReference type="Gene3D" id="2.40.30.170">
    <property type="match status" value="1"/>
</dbReference>
<reference evidence="8 9" key="1">
    <citation type="submission" date="2019-04" db="EMBL/GenBank/DDBJ databases">
        <authorList>
            <person name="Feng G."/>
            <person name="Zhu H."/>
        </authorList>
    </citation>
    <scope>NUCLEOTIDE SEQUENCE [LARGE SCALE GENOMIC DNA]</scope>
    <source>
        <strain evidence="8 9">6HR-1</strain>
    </source>
</reference>
<evidence type="ECO:0000259" key="7">
    <source>
        <dbReference type="Pfam" id="PF25963"/>
    </source>
</evidence>
<dbReference type="InterPro" id="IPR006143">
    <property type="entry name" value="RND_pump_MFP"/>
</dbReference>
<feature type="compositionally biased region" description="Basic and acidic residues" evidence="5">
    <location>
        <begin position="43"/>
        <end position="56"/>
    </location>
</feature>
<dbReference type="PANTHER" id="PTHR30367:SF1">
    <property type="entry name" value="MULTIDRUG RESISTANCE PROTEIN MDTN"/>
    <property type="match status" value="1"/>
</dbReference>
<dbReference type="Pfam" id="PF25963">
    <property type="entry name" value="Beta-barrel_AAEA"/>
    <property type="match status" value="1"/>
</dbReference>
<dbReference type="NCBIfam" id="TIGR01730">
    <property type="entry name" value="RND_mfp"/>
    <property type="match status" value="1"/>
</dbReference>
<dbReference type="InterPro" id="IPR050393">
    <property type="entry name" value="MFP_Efflux_Pump"/>
</dbReference>
<dbReference type="GO" id="GO:0016020">
    <property type="term" value="C:membrane"/>
    <property type="evidence" value="ECO:0007669"/>
    <property type="project" value="InterPro"/>
</dbReference>
<protein>
    <submittedName>
        <fullName evidence="8">HlyD family secretion protein</fullName>
    </submittedName>
</protein>
<keyword evidence="9" id="KW-1185">Reference proteome</keyword>
<dbReference type="EMBL" id="SRLB01000013">
    <property type="protein sequence ID" value="TGD97743.1"/>
    <property type="molecule type" value="Genomic_DNA"/>
</dbReference>
<gene>
    <name evidence="8" type="ORF">EU555_19150</name>
</gene>
<evidence type="ECO:0000256" key="2">
    <source>
        <dbReference type="ARBA" id="ARBA00022692"/>
    </source>
</evidence>
<dbReference type="SUPFAM" id="SSF111369">
    <property type="entry name" value="HlyD-like secretion proteins"/>
    <property type="match status" value="1"/>
</dbReference>